<dbReference type="GO" id="GO:0004252">
    <property type="term" value="F:serine-type endopeptidase activity"/>
    <property type="evidence" value="ECO:0007669"/>
    <property type="project" value="InterPro"/>
</dbReference>
<dbReference type="InterPro" id="IPR051487">
    <property type="entry name" value="Ser/Thr_Proteases_Immune/Dev"/>
</dbReference>
<organism evidence="4 5">
    <name type="scientific">Meganyctiphanes norvegica</name>
    <name type="common">Northern krill</name>
    <name type="synonym">Thysanopoda norvegica</name>
    <dbReference type="NCBI Taxonomy" id="48144"/>
    <lineage>
        <taxon>Eukaryota</taxon>
        <taxon>Metazoa</taxon>
        <taxon>Ecdysozoa</taxon>
        <taxon>Arthropoda</taxon>
        <taxon>Crustacea</taxon>
        <taxon>Multicrustacea</taxon>
        <taxon>Malacostraca</taxon>
        <taxon>Eumalacostraca</taxon>
        <taxon>Eucarida</taxon>
        <taxon>Euphausiacea</taxon>
        <taxon>Euphausiidae</taxon>
        <taxon>Meganyctiphanes</taxon>
    </lineage>
</organism>
<evidence type="ECO:0000313" key="4">
    <source>
        <dbReference type="EMBL" id="CAL4166102.1"/>
    </source>
</evidence>
<dbReference type="Proteomes" id="UP001497623">
    <property type="component" value="Unassembled WGS sequence"/>
</dbReference>
<sequence>MASLNYMYLNNVQCEFFVTKPCHSCHIGCIGSVEPAASNECGIRKLHPQNNNPMEAGVGEFPWMARIIRQDGVGVGALISSNWILTIAQRVQGRSPESLTVRVGAHHDDPALDQLDEEVPVDQIIIHPQVELVSRRYYHYYTML</sequence>
<protein>
    <recommendedName>
        <fullName evidence="3">Peptidase S1 domain-containing protein</fullName>
    </recommendedName>
</protein>
<feature type="domain" description="Peptidase S1" evidence="3">
    <location>
        <begin position="56"/>
        <end position="131"/>
    </location>
</feature>
<comment type="caution">
    <text evidence="4">The sequence shown here is derived from an EMBL/GenBank/DDBJ whole genome shotgun (WGS) entry which is preliminary data.</text>
</comment>
<name>A0AAV2S7W1_MEGNR</name>
<dbReference type="Gene3D" id="2.40.10.10">
    <property type="entry name" value="Trypsin-like serine proteases"/>
    <property type="match status" value="1"/>
</dbReference>
<evidence type="ECO:0000256" key="2">
    <source>
        <dbReference type="ARBA" id="ARBA00024195"/>
    </source>
</evidence>
<accession>A0AAV2S7W1</accession>
<dbReference type="GO" id="GO:0006508">
    <property type="term" value="P:proteolysis"/>
    <property type="evidence" value="ECO:0007669"/>
    <property type="project" value="InterPro"/>
</dbReference>
<reference evidence="4 5" key="1">
    <citation type="submission" date="2024-05" db="EMBL/GenBank/DDBJ databases">
        <authorList>
            <person name="Wallberg A."/>
        </authorList>
    </citation>
    <scope>NUCLEOTIDE SEQUENCE [LARGE SCALE GENOMIC DNA]</scope>
</reference>
<feature type="non-terminal residue" evidence="4">
    <location>
        <position position="144"/>
    </location>
</feature>
<dbReference type="Pfam" id="PF00089">
    <property type="entry name" value="Trypsin"/>
    <property type="match status" value="1"/>
</dbReference>
<gene>
    <name evidence="4" type="ORF">MNOR_LOCUS33357</name>
</gene>
<dbReference type="InterPro" id="IPR043504">
    <property type="entry name" value="Peptidase_S1_PA_chymotrypsin"/>
</dbReference>
<dbReference type="InterPro" id="IPR009003">
    <property type="entry name" value="Peptidase_S1_PA"/>
</dbReference>
<dbReference type="SUPFAM" id="SSF50494">
    <property type="entry name" value="Trypsin-like serine proteases"/>
    <property type="match status" value="1"/>
</dbReference>
<evidence type="ECO:0000313" key="5">
    <source>
        <dbReference type="Proteomes" id="UP001497623"/>
    </source>
</evidence>
<dbReference type="InterPro" id="IPR001254">
    <property type="entry name" value="Trypsin_dom"/>
</dbReference>
<keyword evidence="5" id="KW-1185">Reference proteome</keyword>
<dbReference type="PANTHER" id="PTHR24256">
    <property type="entry name" value="TRYPTASE-RELATED"/>
    <property type="match status" value="1"/>
</dbReference>
<dbReference type="EMBL" id="CAXKWB010047877">
    <property type="protein sequence ID" value="CAL4166102.1"/>
    <property type="molecule type" value="Genomic_DNA"/>
</dbReference>
<evidence type="ECO:0000256" key="1">
    <source>
        <dbReference type="ARBA" id="ARBA00023157"/>
    </source>
</evidence>
<dbReference type="AlphaFoldDB" id="A0AAV2S7W1"/>
<comment type="similarity">
    <text evidence="2">Belongs to the peptidase S1 family. CLIP subfamily.</text>
</comment>
<keyword evidence="1" id="KW-1015">Disulfide bond</keyword>
<evidence type="ECO:0000259" key="3">
    <source>
        <dbReference type="Pfam" id="PF00089"/>
    </source>
</evidence>
<proteinExistence type="inferred from homology"/>